<gene>
    <name evidence="8" type="ORF">HYFRA_00003152</name>
</gene>
<dbReference type="SUPFAM" id="SSF56176">
    <property type="entry name" value="FAD-binding/transporter-associated domain-like"/>
    <property type="match status" value="1"/>
</dbReference>
<comment type="caution">
    <text evidence="8">The sequence shown here is derived from an EMBL/GenBank/DDBJ whole genome shotgun (WGS) entry which is preliminary data.</text>
</comment>
<dbReference type="PROSITE" id="PS51387">
    <property type="entry name" value="FAD_PCMH"/>
    <property type="match status" value="1"/>
</dbReference>
<evidence type="ECO:0000256" key="5">
    <source>
        <dbReference type="ARBA" id="ARBA00023002"/>
    </source>
</evidence>
<feature type="compositionally biased region" description="Basic residues" evidence="6">
    <location>
        <begin position="53"/>
        <end position="64"/>
    </location>
</feature>
<keyword evidence="4" id="KW-0274">FAD</keyword>
<evidence type="ECO:0000256" key="4">
    <source>
        <dbReference type="ARBA" id="ARBA00022827"/>
    </source>
</evidence>
<protein>
    <recommendedName>
        <fullName evidence="7">FAD-binding PCMH-type domain-containing protein</fullName>
    </recommendedName>
</protein>
<dbReference type="GO" id="GO:0071949">
    <property type="term" value="F:FAD binding"/>
    <property type="evidence" value="ECO:0007669"/>
    <property type="project" value="InterPro"/>
</dbReference>
<dbReference type="InterPro" id="IPR050416">
    <property type="entry name" value="FAD-linked_Oxidoreductase"/>
</dbReference>
<reference evidence="8" key="1">
    <citation type="submission" date="2021-07" db="EMBL/GenBank/DDBJ databases">
        <authorList>
            <person name="Durling M."/>
        </authorList>
    </citation>
    <scope>NUCLEOTIDE SEQUENCE</scope>
</reference>
<sequence>MKDSRFEEGAAQSSRVSVSTQTKQQGQPEPAAKKARTRGKGKEKEPKESTTKPKSKPTKPKMKPNPRALIQQPLVDLGVDLVTIFQGLQIPCHRPAEVEYERSIASSNLLYRFSRPACVVQPENATQVQDVIRYAKSQNVPVTVKGGGHSYSGASSADEGILMDMALMNRAHLSEDNMTMTVEGGALWGDAYRQLINGRLDGYVMNGGRCPMVGVAGFLLGGGLGPFGRSLGMGCDQVREITVVVADGTIVTVKKKDKRDSEKGKLFWALCGAGAGNPFGVVTEMKIRVCKLTGETVTGGRYTWFPKLVELDPDETDATKIRAKRVEAKEDERKLIDIMQTFYTTTWKEKFTCDSTWISDTREANGALGIRYTTYYDGGTTAFQAQIDRLVKHEDLNRQLKRRSLPEKSTRFLHETLVAQWAEETKAAFPTDPSYRLFASFNLEMDPKILKKFTERVVKAHRSFKKEFGKEKDCLFYIAFISGGGQQIKKKDQNGCDPWRNKTTYYAYGMFEWKDKWLERDMRKFYQTVIDSLTPLAIDQKASFSNFAARDLAPENYEEACYGDNVAELREIKKFWDPDHFFAHEQAVKHPEPEPESRKRDWDQFGDPPAGWWSRHKLSSASENHKKLKGEEETDRVASEQWDRHKRPPVTDWIMLHGLPIHWWREVGDVYSSNSLPSSPLRMGSRKRSSMF</sequence>
<feature type="compositionally biased region" description="Polar residues" evidence="6">
    <location>
        <begin position="11"/>
        <end position="27"/>
    </location>
</feature>
<dbReference type="PANTHER" id="PTHR42973">
    <property type="entry name" value="BINDING OXIDOREDUCTASE, PUTATIVE (AFU_ORTHOLOGUE AFUA_1G17690)-RELATED"/>
    <property type="match status" value="1"/>
</dbReference>
<feature type="domain" description="FAD-binding PCMH-type" evidence="7">
    <location>
        <begin position="112"/>
        <end position="292"/>
    </location>
</feature>
<keyword evidence="3" id="KW-0285">Flavoprotein</keyword>
<evidence type="ECO:0000313" key="8">
    <source>
        <dbReference type="EMBL" id="CAG8950935.1"/>
    </source>
</evidence>
<dbReference type="InterPro" id="IPR016169">
    <property type="entry name" value="FAD-bd_PCMH_sub2"/>
</dbReference>
<evidence type="ECO:0000313" key="9">
    <source>
        <dbReference type="Proteomes" id="UP000696280"/>
    </source>
</evidence>
<dbReference type="Pfam" id="PF01565">
    <property type="entry name" value="FAD_binding_4"/>
    <property type="match status" value="1"/>
</dbReference>
<dbReference type="PANTHER" id="PTHR42973:SF39">
    <property type="entry name" value="FAD-BINDING PCMH-TYPE DOMAIN-CONTAINING PROTEIN"/>
    <property type="match status" value="1"/>
</dbReference>
<feature type="region of interest" description="Disordered" evidence="6">
    <location>
        <begin position="1"/>
        <end position="67"/>
    </location>
</feature>
<evidence type="ECO:0000256" key="2">
    <source>
        <dbReference type="ARBA" id="ARBA00005466"/>
    </source>
</evidence>
<proteinExistence type="inferred from homology"/>
<dbReference type="GO" id="GO:0016491">
    <property type="term" value="F:oxidoreductase activity"/>
    <property type="evidence" value="ECO:0007669"/>
    <property type="project" value="UniProtKB-KW"/>
</dbReference>
<dbReference type="InterPro" id="IPR012951">
    <property type="entry name" value="BBE"/>
</dbReference>
<name>A0A9N9KN78_9HELO</name>
<feature type="region of interest" description="Disordered" evidence="6">
    <location>
        <begin position="623"/>
        <end position="643"/>
    </location>
</feature>
<dbReference type="InterPro" id="IPR036318">
    <property type="entry name" value="FAD-bd_PCMH-like_sf"/>
</dbReference>
<keyword evidence="9" id="KW-1185">Reference proteome</keyword>
<dbReference type="OrthoDB" id="407275at2759"/>
<evidence type="ECO:0000256" key="1">
    <source>
        <dbReference type="ARBA" id="ARBA00001974"/>
    </source>
</evidence>
<comment type="cofactor">
    <cofactor evidence="1">
        <name>FAD</name>
        <dbReference type="ChEBI" id="CHEBI:57692"/>
    </cofactor>
</comment>
<dbReference type="AlphaFoldDB" id="A0A9N9KN78"/>
<accession>A0A9N9KN78</accession>
<dbReference type="InterPro" id="IPR016166">
    <property type="entry name" value="FAD-bd_PCMH"/>
</dbReference>
<dbReference type="Pfam" id="PF08031">
    <property type="entry name" value="BBE"/>
    <property type="match status" value="1"/>
</dbReference>
<comment type="similarity">
    <text evidence="2">Belongs to the oxygen-dependent FAD-linked oxidoreductase family.</text>
</comment>
<dbReference type="Gene3D" id="3.30.465.10">
    <property type="match status" value="2"/>
</dbReference>
<evidence type="ECO:0000256" key="6">
    <source>
        <dbReference type="SAM" id="MobiDB-lite"/>
    </source>
</evidence>
<feature type="compositionally biased region" description="Basic and acidic residues" evidence="6">
    <location>
        <begin position="40"/>
        <end position="51"/>
    </location>
</feature>
<organism evidence="8 9">
    <name type="scientific">Hymenoscyphus fraxineus</name>
    <dbReference type="NCBI Taxonomy" id="746836"/>
    <lineage>
        <taxon>Eukaryota</taxon>
        <taxon>Fungi</taxon>
        <taxon>Dikarya</taxon>
        <taxon>Ascomycota</taxon>
        <taxon>Pezizomycotina</taxon>
        <taxon>Leotiomycetes</taxon>
        <taxon>Helotiales</taxon>
        <taxon>Helotiaceae</taxon>
        <taxon>Hymenoscyphus</taxon>
    </lineage>
</organism>
<dbReference type="EMBL" id="CAJVRL010000038">
    <property type="protein sequence ID" value="CAG8950935.1"/>
    <property type="molecule type" value="Genomic_DNA"/>
</dbReference>
<dbReference type="InterPro" id="IPR006094">
    <property type="entry name" value="Oxid_FAD_bind_N"/>
</dbReference>
<dbReference type="Proteomes" id="UP000696280">
    <property type="component" value="Unassembled WGS sequence"/>
</dbReference>
<keyword evidence="5" id="KW-0560">Oxidoreductase</keyword>
<evidence type="ECO:0000256" key="3">
    <source>
        <dbReference type="ARBA" id="ARBA00022630"/>
    </source>
</evidence>
<evidence type="ECO:0000259" key="7">
    <source>
        <dbReference type="PROSITE" id="PS51387"/>
    </source>
</evidence>